<dbReference type="SUPFAM" id="SSF116965">
    <property type="entry name" value="Hypothetical protein MPN330"/>
    <property type="match status" value="1"/>
</dbReference>
<evidence type="ECO:0000313" key="3">
    <source>
        <dbReference type="EMBL" id="RBW71565.1"/>
    </source>
</evidence>
<keyword evidence="4" id="KW-1185">Reference proteome</keyword>
<dbReference type="InterPro" id="IPR019734">
    <property type="entry name" value="TPR_rpt"/>
</dbReference>
<proteinExistence type="predicted"/>
<dbReference type="SUPFAM" id="SSF48452">
    <property type="entry name" value="TPR-like"/>
    <property type="match status" value="1"/>
</dbReference>
<dbReference type="Gene3D" id="1.25.40.10">
    <property type="entry name" value="Tetratricopeptide repeat domain"/>
    <property type="match status" value="1"/>
</dbReference>
<dbReference type="AlphaFoldDB" id="A0A366Y2F8"/>
<dbReference type="PROSITE" id="PS50005">
    <property type="entry name" value="TPR"/>
    <property type="match status" value="1"/>
</dbReference>
<evidence type="ECO:0000256" key="2">
    <source>
        <dbReference type="SAM" id="Coils"/>
    </source>
</evidence>
<comment type="caution">
    <text evidence="3">The sequence shown here is derived from an EMBL/GenBank/DDBJ whole genome shotgun (WGS) entry which is preliminary data.</text>
</comment>
<keyword evidence="1" id="KW-0802">TPR repeat</keyword>
<dbReference type="Pfam" id="PF14559">
    <property type="entry name" value="TPR_19"/>
    <property type="match status" value="1"/>
</dbReference>
<evidence type="ECO:0000313" key="4">
    <source>
        <dbReference type="Proteomes" id="UP000253314"/>
    </source>
</evidence>
<name>A0A366Y2F8_9BACI</name>
<dbReference type="Proteomes" id="UP000253314">
    <property type="component" value="Unassembled WGS sequence"/>
</dbReference>
<protein>
    <submittedName>
        <fullName evidence="3">Uncharacterized protein</fullName>
    </submittedName>
</protein>
<dbReference type="OrthoDB" id="2364593at2"/>
<reference evidence="3 4" key="1">
    <citation type="submission" date="2018-07" db="EMBL/GenBank/DDBJ databases">
        <title>Lottiidibacillus patelloidae gen. nov., sp. nov., isolated from the intestinal tract of a marine limpet and the reclassification of B. taeanensis BH030017T, B. algicola KMM 3737T and B. hwajinpoensis SW-72T as genus Lottiidibacillus.</title>
        <authorList>
            <person name="Liu R."/>
            <person name="Huang Z."/>
        </authorList>
    </citation>
    <scope>NUCLEOTIDE SEQUENCE [LARGE SCALE GENOMIC DNA]</scope>
    <source>
        <strain evidence="3 4">BH030017</strain>
    </source>
</reference>
<dbReference type="RefSeq" id="WP_113804267.1">
    <property type="nucleotide sequence ID" value="NZ_QOCW01000001.1"/>
</dbReference>
<sequence>MRNKKDSSKNSNIVEFPNLAKKLTDKGMKALQNKQINDAIAYFAQLIELEPEHPQGHYGTVLCFIELERFNEAEKWCENMLEDDIGDYYEVMKVYMLVLVQQGKFEKVITVLESVLEAPHPSKAAAVFEQTLHLAQEAINNEEKEEIIEIEDDELQLLIKELDNAVPEKQLHAIEMLSRIDNSKIIDAYKTFLKDEQKDPFLKSMILQSLREKNIDEAILIHKCNKKMTVYPNKLQDVFKDEYVLPVKQLLNEHIEHQNPTLYGLNLQIWLHYLYAIYPLVPSDHNANVWAGALHKVGAFFNGIEIEVEELAACYKVEKSSLLDAERQLLEIERNTFQGREFRHQN</sequence>
<organism evidence="3 4">
    <name type="scientific">Bacillus taeanensis</name>
    <dbReference type="NCBI Taxonomy" id="273032"/>
    <lineage>
        <taxon>Bacteria</taxon>
        <taxon>Bacillati</taxon>
        <taxon>Bacillota</taxon>
        <taxon>Bacilli</taxon>
        <taxon>Bacillales</taxon>
        <taxon>Bacillaceae</taxon>
        <taxon>Bacillus</taxon>
    </lineage>
</organism>
<keyword evidence="2" id="KW-0175">Coiled coil</keyword>
<dbReference type="InterPro" id="IPR011990">
    <property type="entry name" value="TPR-like_helical_dom_sf"/>
</dbReference>
<gene>
    <name evidence="3" type="ORF">DS031_02110</name>
</gene>
<feature type="repeat" description="TPR" evidence="1">
    <location>
        <begin position="20"/>
        <end position="53"/>
    </location>
</feature>
<accession>A0A366Y2F8</accession>
<evidence type="ECO:0000256" key="1">
    <source>
        <dbReference type="PROSITE-ProRule" id="PRU00339"/>
    </source>
</evidence>
<dbReference type="EMBL" id="QOCW01000001">
    <property type="protein sequence ID" value="RBW71565.1"/>
    <property type="molecule type" value="Genomic_DNA"/>
</dbReference>
<feature type="coiled-coil region" evidence="2">
    <location>
        <begin position="125"/>
        <end position="161"/>
    </location>
</feature>